<evidence type="ECO:0000256" key="8">
    <source>
        <dbReference type="HAMAP-Rule" id="MF_00835"/>
    </source>
</evidence>
<name>A0A5C7EHN9_9PROT</name>
<keyword evidence="4 8" id="KW-0489">Methyltransferase</keyword>
<gene>
    <name evidence="8 10" type="primary">bioC</name>
    <name evidence="10" type="ORF">FR698_12975</name>
</gene>
<evidence type="ECO:0000313" key="10">
    <source>
        <dbReference type="EMBL" id="TXF10858.1"/>
    </source>
</evidence>
<dbReference type="OrthoDB" id="9760689at2"/>
<dbReference type="EC" id="2.1.1.197" evidence="3 8"/>
<dbReference type="InParanoid" id="A0A5C7EHN9"/>
<dbReference type="UniPathway" id="UPA00078"/>
<evidence type="ECO:0000256" key="6">
    <source>
        <dbReference type="ARBA" id="ARBA00022691"/>
    </source>
</evidence>
<comment type="function">
    <text evidence="8">Converts the free carboxyl group of a malonyl-thioester to its methyl ester by transfer of a methyl group from S-adenosyl-L-methionine (SAM). It allows to synthesize pimeloyl-ACP via the fatty acid synthetic pathway.</text>
</comment>
<evidence type="ECO:0000256" key="1">
    <source>
        <dbReference type="ARBA" id="ARBA00000852"/>
    </source>
</evidence>
<organism evidence="10 11">
    <name type="scientific">Pelomicrobium methylotrophicum</name>
    <dbReference type="NCBI Taxonomy" id="2602750"/>
    <lineage>
        <taxon>Bacteria</taxon>
        <taxon>Pseudomonadati</taxon>
        <taxon>Pseudomonadota</taxon>
        <taxon>Hydrogenophilia</taxon>
        <taxon>Hydrogenophilia incertae sedis</taxon>
        <taxon>Pelomicrobium</taxon>
    </lineage>
</organism>
<dbReference type="Pfam" id="PF08241">
    <property type="entry name" value="Methyltransf_11"/>
    <property type="match status" value="1"/>
</dbReference>
<dbReference type="GO" id="GO:0008757">
    <property type="term" value="F:S-adenosylmethionine-dependent methyltransferase activity"/>
    <property type="evidence" value="ECO:0007669"/>
    <property type="project" value="InterPro"/>
</dbReference>
<protein>
    <recommendedName>
        <fullName evidence="3 8">Malonyl-[acyl-carrier protein] O-methyltransferase</fullName>
        <shortName evidence="8">Malonyl-ACP O-methyltransferase</shortName>
        <ecNumber evidence="3 8">2.1.1.197</ecNumber>
    </recommendedName>
    <alternativeName>
        <fullName evidence="8">Biotin synthesis protein BioC</fullName>
    </alternativeName>
</protein>
<dbReference type="GO" id="GO:0102130">
    <property type="term" value="F:malonyl-CoA methyltransferase activity"/>
    <property type="evidence" value="ECO:0007669"/>
    <property type="project" value="UniProtKB-EC"/>
</dbReference>
<proteinExistence type="inferred from homology"/>
<accession>A0A5C7EHN9</accession>
<comment type="pathway">
    <text evidence="2 8">Cofactor biosynthesis; biotin biosynthesis.</text>
</comment>
<dbReference type="InterPro" id="IPR050602">
    <property type="entry name" value="Malonyl-ACP_OMT"/>
</dbReference>
<keyword evidence="11" id="KW-1185">Reference proteome</keyword>
<evidence type="ECO:0000256" key="4">
    <source>
        <dbReference type="ARBA" id="ARBA00022603"/>
    </source>
</evidence>
<evidence type="ECO:0000256" key="5">
    <source>
        <dbReference type="ARBA" id="ARBA00022679"/>
    </source>
</evidence>
<dbReference type="RefSeq" id="WP_147800625.1">
    <property type="nucleotide sequence ID" value="NZ_VPFL01000020.1"/>
</dbReference>
<evidence type="ECO:0000256" key="7">
    <source>
        <dbReference type="ARBA" id="ARBA00022756"/>
    </source>
</evidence>
<dbReference type="PANTHER" id="PTHR13090">
    <property type="entry name" value="ARGININE-HYDROXYLASE NDUFAF5, MITOCHONDRIAL"/>
    <property type="match status" value="1"/>
</dbReference>
<comment type="catalytic activity">
    <reaction evidence="1 8">
        <text>malonyl-[ACP] + S-adenosyl-L-methionine = malonyl-[ACP] methyl ester + S-adenosyl-L-homocysteine</text>
        <dbReference type="Rhea" id="RHEA:17105"/>
        <dbReference type="Rhea" id="RHEA-COMP:9623"/>
        <dbReference type="Rhea" id="RHEA-COMP:9954"/>
        <dbReference type="ChEBI" id="CHEBI:57856"/>
        <dbReference type="ChEBI" id="CHEBI:59789"/>
        <dbReference type="ChEBI" id="CHEBI:78449"/>
        <dbReference type="ChEBI" id="CHEBI:78845"/>
        <dbReference type="EC" id="2.1.1.197"/>
    </reaction>
</comment>
<comment type="caution">
    <text evidence="10">The sequence shown here is derived from an EMBL/GenBank/DDBJ whole genome shotgun (WGS) entry which is preliminary data.</text>
</comment>
<comment type="similarity">
    <text evidence="8">Belongs to the methyltransferase superfamily.</text>
</comment>
<sequence length="299" mass="33797">MPRPSDEPYRIDKREVRRAFERAANGYDAAAVLQREVADRMLARLEYIRLEPRTVLDAGAGTGYATQGLRRRYPGARLIALDIALAMLRGLQARHGGWRRFLPGAGPAPELVCGDLERLPLRRDSVDLVWSNLALQWCNDQARVFAEVRQVLRPGGLFMFTTFGPDTLKELREAFAGVDGYPHVSRFIDMHDIGDALLHAGFADPVMDMEFITVTYADFGQLLRDLKAIGAHNATLGRRRGLMGKTEWRRVQARYEALRRDDGRLPATFEVVYGHAWQREQRTSPTGRPVIEIKAKLEG</sequence>
<dbReference type="HAMAP" id="MF_00835">
    <property type="entry name" value="BioC"/>
    <property type="match status" value="1"/>
</dbReference>
<dbReference type="GO" id="GO:0009102">
    <property type="term" value="P:biotin biosynthetic process"/>
    <property type="evidence" value="ECO:0007669"/>
    <property type="project" value="UniProtKB-UniRule"/>
</dbReference>
<reference evidence="10 11" key="1">
    <citation type="submission" date="2019-08" db="EMBL/GenBank/DDBJ databases">
        <title>Pelomicrobium methylotrophicum gen. nov., sp. nov. a moderately thermophilic, facultatively anaerobic, lithoautotrophic and methylotrophic bacterium isolated from a terrestrial mud volcano.</title>
        <authorList>
            <person name="Slobodkina G.B."/>
            <person name="Merkel A.Y."/>
            <person name="Slobodkin A.I."/>
        </authorList>
    </citation>
    <scope>NUCLEOTIDE SEQUENCE [LARGE SCALE GENOMIC DNA]</scope>
    <source>
        <strain evidence="10 11">SM250</strain>
    </source>
</reference>
<keyword evidence="6 8" id="KW-0949">S-adenosyl-L-methionine</keyword>
<dbReference type="InterPro" id="IPR013216">
    <property type="entry name" value="Methyltransf_11"/>
</dbReference>
<dbReference type="InterPro" id="IPR011814">
    <property type="entry name" value="BioC"/>
</dbReference>
<dbReference type="FunCoup" id="A0A5C7EHN9">
    <property type="interactions" value="281"/>
</dbReference>
<evidence type="ECO:0000256" key="3">
    <source>
        <dbReference type="ARBA" id="ARBA00012327"/>
    </source>
</evidence>
<dbReference type="InterPro" id="IPR029063">
    <property type="entry name" value="SAM-dependent_MTases_sf"/>
</dbReference>
<dbReference type="CDD" id="cd02440">
    <property type="entry name" value="AdoMet_MTases"/>
    <property type="match status" value="1"/>
</dbReference>
<dbReference type="EMBL" id="VPFL01000020">
    <property type="protein sequence ID" value="TXF10858.1"/>
    <property type="molecule type" value="Genomic_DNA"/>
</dbReference>
<keyword evidence="5 8" id="KW-0808">Transferase</keyword>
<dbReference type="Gene3D" id="3.40.50.150">
    <property type="entry name" value="Vaccinia Virus protein VP39"/>
    <property type="match status" value="1"/>
</dbReference>
<dbReference type="NCBIfam" id="TIGR02072">
    <property type="entry name" value="BioC"/>
    <property type="match status" value="1"/>
</dbReference>
<dbReference type="AlphaFoldDB" id="A0A5C7EHN9"/>
<feature type="domain" description="Methyltransferase type 11" evidence="9">
    <location>
        <begin position="56"/>
        <end position="160"/>
    </location>
</feature>
<evidence type="ECO:0000313" key="11">
    <source>
        <dbReference type="Proteomes" id="UP000321201"/>
    </source>
</evidence>
<dbReference type="PANTHER" id="PTHR13090:SF1">
    <property type="entry name" value="ARGININE-HYDROXYLASE NDUFAF5, MITOCHONDRIAL"/>
    <property type="match status" value="1"/>
</dbReference>
<dbReference type="Proteomes" id="UP000321201">
    <property type="component" value="Unassembled WGS sequence"/>
</dbReference>
<dbReference type="GO" id="GO:0010340">
    <property type="term" value="F:carboxyl-O-methyltransferase activity"/>
    <property type="evidence" value="ECO:0007669"/>
    <property type="project" value="UniProtKB-UniRule"/>
</dbReference>
<evidence type="ECO:0000259" key="9">
    <source>
        <dbReference type="Pfam" id="PF08241"/>
    </source>
</evidence>
<dbReference type="GO" id="GO:0032259">
    <property type="term" value="P:methylation"/>
    <property type="evidence" value="ECO:0007669"/>
    <property type="project" value="UniProtKB-KW"/>
</dbReference>
<dbReference type="SUPFAM" id="SSF53335">
    <property type="entry name" value="S-adenosyl-L-methionine-dependent methyltransferases"/>
    <property type="match status" value="1"/>
</dbReference>
<keyword evidence="7 8" id="KW-0093">Biotin biosynthesis</keyword>
<evidence type="ECO:0000256" key="2">
    <source>
        <dbReference type="ARBA" id="ARBA00004746"/>
    </source>
</evidence>